<feature type="compositionally biased region" description="Low complexity" evidence="1">
    <location>
        <begin position="1"/>
        <end position="26"/>
    </location>
</feature>
<organism evidence="3 4">
    <name type="scientific">Phyllobacterium leguminum</name>
    <dbReference type="NCBI Taxonomy" id="314237"/>
    <lineage>
        <taxon>Bacteria</taxon>
        <taxon>Pseudomonadati</taxon>
        <taxon>Pseudomonadota</taxon>
        <taxon>Alphaproteobacteria</taxon>
        <taxon>Hyphomicrobiales</taxon>
        <taxon>Phyllobacteriaceae</taxon>
        <taxon>Phyllobacterium</taxon>
    </lineage>
</organism>
<evidence type="ECO:0000256" key="1">
    <source>
        <dbReference type="SAM" id="MobiDB-lite"/>
    </source>
</evidence>
<dbReference type="Gene3D" id="1.10.3990.20">
    <property type="entry name" value="protein bp1543"/>
    <property type="match status" value="1"/>
</dbReference>
<dbReference type="InterPro" id="IPR038268">
    <property type="entry name" value="RHH_sf"/>
</dbReference>
<proteinExistence type="predicted"/>
<dbReference type="EMBL" id="QJTF01000002">
    <property type="protein sequence ID" value="PYE90130.1"/>
    <property type="molecule type" value="Genomic_DNA"/>
</dbReference>
<evidence type="ECO:0000313" key="4">
    <source>
        <dbReference type="Proteomes" id="UP000247454"/>
    </source>
</evidence>
<feature type="region of interest" description="Disordered" evidence="1">
    <location>
        <begin position="1"/>
        <end position="32"/>
    </location>
</feature>
<keyword evidence="4" id="KW-1185">Reference proteome</keyword>
<sequence length="104" mass="11000">MSASDDPPPRSGSSRSAGPRSAGPRAVGPHPAGIVRKRSISLHGHATSFSLEDAFFEIIETIARERSISLSALVAEVDDGRDKRANLSSALRLYALEWVKSGGS</sequence>
<feature type="domain" description="Ribbon-helix-helix" evidence="2">
    <location>
        <begin position="36"/>
        <end position="98"/>
    </location>
</feature>
<dbReference type="Proteomes" id="UP000247454">
    <property type="component" value="Unassembled WGS sequence"/>
</dbReference>
<comment type="caution">
    <text evidence="3">The sequence shown here is derived from an EMBL/GenBank/DDBJ whole genome shotgun (WGS) entry which is preliminary data.</text>
</comment>
<dbReference type="AlphaFoldDB" id="A0A318T5B5"/>
<dbReference type="Pfam" id="PF13467">
    <property type="entry name" value="RHH_4"/>
    <property type="match status" value="1"/>
</dbReference>
<protein>
    <submittedName>
        <fullName evidence="3">Ribbon-helix-helix protein</fullName>
    </submittedName>
</protein>
<reference evidence="3 4" key="1">
    <citation type="submission" date="2018-06" db="EMBL/GenBank/DDBJ databases">
        <title>Genomic Encyclopedia of Type Strains, Phase III (KMG-III): the genomes of soil and plant-associated and newly described type strains.</title>
        <authorList>
            <person name="Whitman W."/>
        </authorList>
    </citation>
    <scope>NUCLEOTIDE SEQUENCE [LARGE SCALE GENOMIC DNA]</scope>
    <source>
        <strain evidence="3 4">ORS 1419</strain>
    </source>
</reference>
<name>A0A318T5B5_9HYPH</name>
<evidence type="ECO:0000313" key="3">
    <source>
        <dbReference type="EMBL" id="PYE90130.1"/>
    </source>
</evidence>
<dbReference type="InterPro" id="IPR027373">
    <property type="entry name" value="RHH_dom"/>
</dbReference>
<accession>A0A318T5B5</accession>
<gene>
    <name evidence="3" type="ORF">C7477_102220</name>
</gene>
<evidence type="ECO:0000259" key="2">
    <source>
        <dbReference type="Pfam" id="PF13467"/>
    </source>
</evidence>